<comment type="caution">
    <text evidence="1">The sequence shown here is derived from an EMBL/GenBank/DDBJ whole genome shotgun (WGS) entry which is preliminary data.</text>
</comment>
<accession>A0A2T0V208</accession>
<name>A0A2T0V208_9GAMM</name>
<gene>
    <name evidence="1" type="ORF">B0H98_1069</name>
</gene>
<organism evidence="1 2">
    <name type="scientific">Vreelandella songnenensis</name>
    <dbReference type="NCBI Taxonomy" id="1176243"/>
    <lineage>
        <taxon>Bacteria</taxon>
        <taxon>Pseudomonadati</taxon>
        <taxon>Pseudomonadota</taxon>
        <taxon>Gammaproteobacteria</taxon>
        <taxon>Oceanospirillales</taxon>
        <taxon>Halomonadaceae</taxon>
        <taxon>Vreelandella</taxon>
    </lineage>
</organism>
<keyword evidence="2" id="KW-1185">Reference proteome</keyword>
<reference evidence="1 2" key="1">
    <citation type="submission" date="2018-03" db="EMBL/GenBank/DDBJ databases">
        <title>Genomic Encyclopedia of Type Strains, Phase III (KMG-III): the genomes of soil and plant-associated and newly described type strains.</title>
        <authorList>
            <person name="Whitman W."/>
        </authorList>
    </citation>
    <scope>NUCLEOTIDE SEQUENCE [LARGE SCALE GENOMIC DNA]</scope>
    <source>
        <strain evidence="1 2">CGMCC 1.12152</strain>
    </source>
</reference>
<protein>
    <submittedName>
        <fullName evidence="1">Uncharacterized protein</fullName>
    </submittedName>
</protein>
<dbReference type="AlphaFoldDB" id="A0A2T0V208"/>
<sequence>MGLVCLVGAAYSLLAAASDENESHRERTLRILKQQDRIIERHDARGSRLEEMQDQALAGLLWNESMEFIYEALGALALPAGPSYGNEYTEPRFARLNDYESPEALTDIYLKSHAVHFAVEHNHECLVVQEPFDYPFAKRLDWWEVAFDNGEVADLPDISPGPFSSQQGRYCIVDYPVDHEAEPVALKGEFFTQLPDNVVALEFSAEDIGSTKSASGIDVTLVDMSEYAYVIEVNEAQSDALPLRDHDIVGEAISANGRYVSRNSNRSEPLAYYLEFEVLLDDLVDRLAAGELDEEQIRQEIMAYREEWAQEEHIHYKAFGFNGDVDTARVTLLARSEDAVEMRQEINASVFSRHALITDEDAVSSLLYFDRPVYDDRYILDGARSDYDSDELQSLIEVRKEQRRREYLQDHEYGDRVFFDYPAVASDLFIDSLERYQKPGKEGVRFFDAEGNRIALPADHEQLYRFMVSRVEYNPDTFPEYPARLEVTLPVQTAPDIVKQRFSLEALPEGIEIEGNALIIDHASFSFEAAGLESGTTSYFFAKDESERYLQEVTNTSLPTESGEAREIYYFYGLPESIEIWQQGEIEVIKLKMDTDLPASIEEQESALEA</sequence>
<evidence type="ECO:0000313" key="2">
    <source>
        <dbReference type="Proteomes" id="UP000237647"/>
    </source>
</evidence>
<dbReference type="EMBL" id="PVTK01000006">
    <property type="protein sequence ID" value="PRY64098.1"/>
    <property type="molecule type" value="Genomic_DNA"/>
</dbReference>
<dbReference type="Proteomes" id="UP000237647">
    <property type="component" value="Unassembled WGS sequence"/>
</dbReference>
<evidence type="ECO:0000313" key="1">
    <source>
        <dbReference type="EMBL" id="PRY64098.1"/>
    </source>
</evidence>
<proteinExistence type="predicted"/>